<feature type="transmembrane region" description="Helical" evidence="7">
    <location>
        <begin position="140"/>
        <end position="160"/>
    </location>
</feature>
<proteinExistence type="inferred from homology"/>
<comment type="subcellular location">
    <subcellularLocation>
        <location evidence="1 7">Cell membrane</location>
        <topology evidence="1 7">Multi-pass membrane protein</topology>
    </subcellularLocation>
</comment>
<evidence type="ECO:0000256" key="5">
    <source>
        <dbReference type="ARBA" id="ARBA00022989"/>
    </source>
</evidence>
<dbReference type="KEGG" id="proo:MJB10_03785"/>
<evidence type="ECO:0000313" key="9">
    <source>
        <dbReference type="EMBL" id="WNR45267.1"/>
    </source>
</evidence>
<evidence type="ECO:0000256" key="4">
    <source>
        <dbReference type="ARBA" id="ARBA00022692"/>
    </source>
</evidence>
<gene>
    <name evidence="9" type="ORF">MJB10_03785</name>
</gene>
<evidence type="ECO:0000256" key="3">
    <source>
        <dbReference type="ARBA" id="ARBA00022475"/>
    </source>
</evidence>
<name>A0AA96LQ50_9BACL</name>
<dbReference type="InterPro" id="IPR000515">
    <property type="entry name" value="MetI-like"/>
</dbReference>
<dbReference type="GO" id="GO:0005886">
    <property type="term" value="C:plasma membrane"/>
    <property type="evidence" value="ECO:0007669"/>
    <property type="project" value="UniProtKB-SubCell"/>
</dbReference>
<reference evidence="9" key="1">
    <citation type="submission" date="2022-02" db="EMBL/GenBank/DDBJ databases">
        <title>Paenibacillus sp. MBLB1832 Whole Genome Shotgun Sequencing.</title>
        <authorList>
            <person name="Hwang C.Y."/>
            <person name="Cho E.-S."/>
            <person name="Seo M.-J."/>
        </authorList>
    </citation>
    <scope>NUCLEOTIDE SEQUENCE</scope>
    <source>
        <strain evidence="9">MBLB1832</strain>
    </source>
</reference>
<feature type="transmembrane region" description="Helical" evidence="7">
    <location>
        <begin position="109"/>
        <end position="128"/>
    </location>
</feature>
<dbReference type="Proteomes" id="UP001304650">
    <property type="component" value="Chromosome"/>
</dbReference>
<keyword evidence="6 7" id="KW-0472">Membrane</keyword>
<evidence type="ECO:0000313" key="10">
    <source>
        <dbReference type="Proteomes" id="UP001304650"/>
    </source>
</evidence>
<dbReference type="PANTHER" id="PTHR43744:SF9">
    <property type="entry name" value="POLYGALACTURONAN_RHAMNOGALACTURONAN TRANSPORT SYSTEM PERMEASE PROTEIN YTCP"/>
    <property type="match status" value="1"/>
</dbReference>
<dbReference type="Gene3D" id="1.10.3720.10">
    <property type="entry name" value="MetI-like"/>
    <property type="match status" value="1"/>
</dbReference>
<dbReference type="SUPFAM" id="SSF161098">
    <property type="entry name" value="MetI-like"/>
    <property type="match status" value="1"/>
</dbReference>
<keyword evidence="5 7" id="KW-1133">Transmembrane helix</keyword>
<feature type="transmembrane region" description="Helical" evidence="7">
    <location>
        <begin position="256"/>
        <end position="275"/>
    </location>
</feature>
<comment type="similarity">
    <text evidence="7">Belongs to the binding-protein-dependent transport system permease family.</text>
</comment>
<accession>A0AA96LQ50</accession>
<dbReference type="Pfam" id="PF00528">
    <property type="entry name" value="BPD_transp_1"/>
    <property type="match status" value="1"/>
</dbReference>
<dbReference type="EMBL" id="CP130319">
    <property type="protein sequence ID" value="WNR45267.1"/>
    <property type="molecule type" value="Genomic_DNA"/>
</dbReference>
<dbReference type="RefSeq" id="WP_314801870.1">
    <property type="nucleotide sequence ID" value="NZ_CP130319.1"/>
</dbReference>
<dbReference type="AlphaFoldDB" id="A0AA96LQ50"/>
<evidence type="ECO:0000256" key="2">
    <source>
        <dbReference type="ARBA" id="ARBA00022448"/>
    </source>
</evidence>
<evidence type="ECO:0000256" key="7">
    <source>
        <dbReference type="RuleBase" id="RU363032"/>
    </source>
</evidence>
<organism evidence="9 10">
    <name type="scientific">Paenibacillus roseopurpureus</name>
    <dbReference type="NCBI Taxonomy" id="2918901"/>
    <lineage>
        <taxon>Bacteria</taxon>
        <taxon>Bacillati</taxon>
        <taxon>Bacillota</taxon>
        <taxon>Bacilli</taxon>
        <taxon>Bacillales</taxon>
        <taxon>Paenibacillaceae</taxon>
        <taxon>Paenibacillus</taxon>
    </lineage>
</organism>
<feature type="transmembrane region" description="Helical" evidence="7">
    <location>
        <begin position="77"/>
        <end position="97"/>
    </location>
</feature>
<keyword evidence="4 7" id="KW-0812">Transmembrane</keyword>
<evidence type="ECO:0000256" key="6">
    <source>
        <dbReference type="ARBA" id="ARBA00023136"/>
    </source>
</evidence>
<dbReference type="CDD" id="cd06261">
    <property type="entry name" value="TM_PBP2"/>
    <property type="match status" value="1"/>
</dbReference>
<keyword evidence="3" id="KW-1003">Cell membrane</keyword>
<feature type="transmembrane region" description="Helical" evidence="7">
    <location>
        <begin position="181"/>
        <end position="203"/>
    </location>
</feature>
<dbReference type="GO" id="GO:0055085">
    <property type="term" value="P:transmembrane transport"/>
    <property type="evidence" value="ECO:0007669"/>
    <property type="project" value="InterPro"/>
</dbReference>
<protein>
    <submittedName>
        <fullName evidence="9">Carbohydrate ABC transporter permease</fullName>
    </submittedName>
</protein>
<keyword evidence="10" id="KW-1185">Reference proteome</keyword>
<dbReference type="InterPro" id="IPR035906">
    <property type="entry name" value="MetI-like_sf"/>
</dbReference>
<keyword evidence="2 7" id="KW-0813">Transport</keyword>
<dbReference type="PROSITE" id="PS50928">
    <property type="entry name" value="ABC_TM1"/>
    <property type="match status" value="1"/>
</dbReference>
<evidence type="ECO:0000259" key="8">
    <source>
        <dbReference type="PROSITE" id="PS50928"/>
    </source>
</evidence>
<dbReference type="PANTHER" id="PTHR43744">
    <property type="entry name" value="ABC TRANSPORTER PERMEASE PROTEIN MG189-RELATED-RELATED"/>
    <property type="match status" value="1"/>
</dbReference>
<sequence>MRTSVTSRWFQTGNGLMLALLAFTTVFPLLNVLAASLSSSRAISSGEVFLWPVEFTLAAYKTLINDGQLFVAMKNSVIILLMGTMLNMMATIAAAYPLSRKRLTARTPLLMMVTFTMLFSGGIIPNFILIKSLGLMNSYWALWIPGLISTYNMFVMKTFFEGLPVEMEESAAIDGANDLVILWQIILRVSMPIIASLALFYAVSWWNSYFNVLIYITQSDKLSLSVKLLQMIQTTSTNLLDGSSNSDMEVVTPEGIRASAIIISIAPILCVYPFLQKYFVKGVLIGSVKG</sequence>
<feature type="domain" description="ABC transmembrane type-1" evidence="8">
    <location>
        <begin position="73"/>
        <end position="269"/>
    </location>
</feature>
<evidence type="ECO:0000256" key="1">
    <source>
        <dbReference type="ARBA" id="ARBA00004651"/>
    </source>
</evidence>